<organism evidence="6 7">
    <name type="scientific">Dactylosporangium darangshiense</name>
    <dbReference type="NCBI Taxonomy" id="579108"/>
    <lineage>
        <taxon>Bacteria</taxon>
        <taxon>Bacillati</taxon>
        <taxon>Actinomycetota</taxon>
        <taxon>Actinomycetes</taxon>
        <taxon>Micromonosporales</taxon>
        <taxon>Micromonosporaceae</taxon>
        <taxon>Dactylosporangium</taxon>
    </lineage>
</organism>
<evidence type="ECO:0000256" key="4">
    <source>
        <dbReference type="PROSITE-ProRule" id="PRU00335"/>
    </source>
</evidence>
<keyword evidence="7" id="KW-1185">Reference proteome</keyword>
<dbReference type="PROSITE" id="PS50977">
    <property type="entry name" value="HTH_TETR_2"/>
    <property type="match status" value="1"/>
</dbReference>
<dbReference type="PANTHER" id="PTHR30055">
    <property type="entry name" value="HTH-TYPE TRANSCRIPTIONAL REGULATOR RUTR"/>
    <property type="match status" value="1"/>
</dbReference>
<dbReference type="PANTHER" id="PTHR30055:SF234">
    <property type="entry name" value="HTH-TYPE TRANSCRIPTIONAL REGULATOR BETI"/>
    <property type="match status" value="1"/>
</dbReference>
<proteinExistence type="predicted"/>
<dbReference type="SUPFAM" id="SSF46689">
    <property type="entry name" value="Homeodomain-like"/>
    <property type="match status" value="1"/>
</dbReference>
<dbReference type="Proteomes" id="UP001500620">
    <property type="component" value="Unassembled WGS sequence"/>
</dbReference>
<evidence type="ECO:0000256" key="3">
    <source>
        <dbReference type="ARBA" id="ARBA00023163"/>
    </source>
</evidence>
<keyword evidence="2 4" id="KW-0238">DNA-binding</keyword>
<dbReference type="EMBL" id="BAABAT010000008">
    <property type="protein sequence ID" value="GAA4250045.1"/>
    <property type="molecule type" value="Genomic_DNA"/>
</dbReference>
<dbReference type="Gene3D" id="1.10.357.10">
    <property type="entry name" value="Tetracycline Repressor, domain 2"/>
    <property type="match status" value="1"/>
</dbReference>
<keyword evidence="3" id="KW-0804">Transcription</keyword>
<comment type="caution">
    <text evidence="6">The sequence shown here is derived from an EMBL/GenBank/DDBJ whole genome shotgun (WGS) entry which is preliminary data.</text>
</comment>
<reference evidence="7" key="1">
    <citation type="journal article" date="2019" name="Int. J. Syst. Evol. Microbiol.">
        <title>The Global Catalogue of Microorganisms (GCM) 10K type strain sequencing project: providing services to taxonomists for standard genome sequencing and annotation.</title>
        <authorList>
            <consortium name="The Broad Institute Genomics Platform"/>
            <consortium name="The Broad Institute Genome Sequencing Center for Infectious Disease"/>
            <person name="Wu L."/>
            <person name="Ma J."/>
        </authorList>
    </citation>
    <scope>NUCLEOTIDE SEQUENCE [LARGE SCALE GENOMIC DNA]</scope>
    <source>
        <strain evidence="7">JCM 17441</strain>
    </source>
</reference>
<gene>
    <name evidence="6" type="ORF">GCM10022255_036790</name>
</gene>
<dbReference type="RefSeq" id="WP_345128180.1">
    <property type="nucleotide sequence ID" value="NZ_BAABAT010000008.1"/>
</dbReference>
<dbReference type="PRINTS" id="PR00455">
    <property type="entry name" value="HTHTETR"/>
</dbReference>
<name>A0ABP8D907_9ACTN</name>
<accession>A0ABP8D907</accession>
<dbReference type="Pfam" id="PF00440">
    <property type="entry name" value="TetR_N"/>
    <property type="match status" value="1"/>
</dbReference>
<keyword evidence="1" id="KW-0805">Transcription regulation</keyword>
<dbReference type="InterPro" id="IPR001647">
    <property type="entry name" value="HTH_TetR"/>
</dbReference>
<evidence type="ECO:0000259" key="5">
    <source>
        <dbReference type="PROSITE" id="PS50977"/>
    </source>
</evidence>
<evidence type="ECO:0000256" key="1">
    <source>
        <dbReference type="ARBA" id="ARBA00023015"/>
    </source>
</evidence>
<sequence>MMDRLSRAEAQQRTRARVLAAARDEFTERGYRDAKVDAIAERAGLTRGGVYSNFPGKRALYFAVLAEEAARPPAASPPSPGRTAHEALGHFARGWLARLPLYTETDPSPGRLAVDLVPEILADEHTRLPYAQLLSLDAVLLGLALEQLHPMAGRRVGVAGAVLTHLQGAARLAAAAPGFVDEFAVVEACSRLAGLDLADKWDPPHLVHAPSPRPVDEPWSPPAGPVVDAVRDAPLGWPPSGLVAVLGLRRAAAIEEAVRAAAPGTPVTAVLVTGDPDELANLARLVLAELLTCLRPAFPESAWPHLRLVHDRDLSLATAAGVDVVSDSTETAVVIRDGRIVARADGFGACHAAASVT</sequence>
<dbReference type="InterPro" id="IPR009057">
    <property type="entry name" value="Homeodomain-like_sf"/>
</dbReference>
<dbReference type="InterPro" id="IPR050109">
    <property type="entry name" value="HTH-type_TetR-like_transc_reg"/>
</dbReference>
<evidence type="ECO:0000256" key="2">
    <source>
        <dbReference type="ARBA" id="ARBA00023125"/>
    </source>
</evidence>
<evidence type="ECO:0000313" key="6">
    <source>
        <dbReference type="EMBL" id="GAA4250045.1"/>
    </source>
</evidence>
<protein>
    <submittedName>
        <fullName evidence="6">TetR/AcrR family transcriptional regulator</fullName>
    </submittedName>
</protein>
<feature type="domain" description="HTH tetR-type" evidence="5">
    <location>
        <begin position="12"/>
        <end position="72"/>
    </location>
</feature>
<evidence type="ECO:0000313" key="7">
    <source>
        <dbReference type="Proteomes" id="UP001500620"/>
    </source>
</evidence>
<feature type="DNA-binding region" description="H-T-H motif" evidence="4">
    <location>
        <begin position="35"/>
        <end position="54"/>
    </location>
</feature>